<evidence type="ECO:0000313" key="3">
    <source>
        <dbReference type="Proteomes" id="UP000663792"/>
    </source>
</evidence>
<sequence length="107" mass="11807">MIGSSARPDPGDPAAGWSLDPVTARYFTPDGRLIGLPAKQSRLRPVLDAVAQRFEPGLHYSETEVNRVLRRVYPADHVTLRRALVDFGLLDRAAGEYWRSGGTVEFG</sequence>
<organism evidence="2 3">
    <name type="scientific">Nakamurella leprariae</name>
    <dbReference type="NCBI Taxonomy" id="2803911"/>
    <lineage>
        <taxon>Bacteria</taxon>
        <taxon>Bacillati</taxon>
        <taxon>Actinomycetota</taxon>
        <taxon>Actinomycetes</taxon>
        <taxon>Nakamurellales</taxon>
        <taxon>Nakamurellaceae</taxon>
        <taxon>Nakamurella</taxon>
    </lineage>
</organism>
<gene>
    <name evidence="2" type="ORF">JL106_06590</name>
</gene>
<accession>A0A938Y6Z3</accession>
<dbReference type="Proteomes" id="UP000663792">
    <property type="component" value="Unassembled WGS sequence"/>
</dbReference>
<keyword evidence="3" id="KW-1185">Reference proteome</keyword>
<protein>
    <submittedName>
        <fullName evidence="2">DUF2087 domain-containing protein</fullName>
    </submittedName>
</protein>
<dbReference type="EMBL" id="JAERWK010000008">
    <property type="protein sequence ID" value="MBM9466950.1"/>
    <property type="molecule type" value="Genomic_DNA"/>
</dbReference>
<comment type="caution">
    <text evidence="2">The sequence shown here is derived from an EMBL/GenBank/DDBJ whole genome shotgun (WGS) entry which is preliminary data.</text>
</comment>
<dbReference type="Pfam" id="PF09860">
    <property type="entry name" value="DUF2087"/>
    <property type="match status" value="1"/>
</dbReference>
<proteinExistence type="predicted"/>
<dbReference type="InterPro" id="IPR018656">
    <property type="entry name" value="DUF2087"/>
</dbReference>
<name>A0A938Y6Z3_9ACTN</name>
<feature type="domain" description="DUF2087" evidence="1">
    <location>
        <begin position="32"/>
        <end position="99"/>
    </location>
</feature>
<evidence type="ECO:0000259" key="1">
    <source>
        <dbReference type="Pfam" id="PF09860"/>
    </source>
</evidence>
<evidence type="ECO:0000313" key="2">
    <source>
        <dbReference type="EMBL" id="MBM9466950.1"/>
    </source>
</evidence>
<dbReference type="AlphaFoldDB" id="A0A938Y6Z3"/>
<reference evidence="2" key="1">
    <citation type="submission" date="2021-01" db="EMBL/GenBank/DDBJ databases">
        <title>YIM 132084 draft genome.</title>
        <authorList>
            <person name="An D."/>
        </authorList>
    </citation>
    <scope>NUCLEOTIDE SEQUENCE</scope>
    <source>
        <strain evidence="2">YIM 132084</strain>
    </source>
</reference>
<dbReference type="RefSeq" id="WP_205259884.1">
    <property type="nucleotide sequence ID" value="NZ_JAERWK010000008.1"/>
</dbReference>